<reference evidence="1" key="1">
    <citation type="submission" date="2013-10" db="EMBL/GenBank/DDBJ databases">
        <title>Draft genome sequence of Clostridium botulinum type B strain Osaka05.</title>
        <authorList>
            <person name="Sakaguchi Y."/>
            <person name="Hosomi K."/>
            <person name="Uchiyama J."/>
            <person name="Ogura Y."/>
            <person name="Sakaguchi M."/>
            <person name="Kohda T."/>
            <person name="Mukamoto M."/>
            <person name="Misawa N."/>
            <person name="Matsuzaki S."/>
            <person name="Hayashi T."/>
            <person name="Kozaki S."/>
        </authorList>
    </citation>
    <scope>NUCLEOTIDE SEQUENCE</scope>
    <source>
        <strain evidence="1">Osaka05</strain>
    </source>
</reference>
<protein>
    <submittedName>
        <fullName evidence="1">Uncharacterized protein</fullName>
    </submittedName>
</protein>
<dbReference type="HOGENOM" id="CLU_2896036_0_0_9"/>
<dbReference type="EMBL" id="DF384213">
    <property type="protein sequence ID" value="GAE03765.1"/>
    <property type="molecule type" value="Genomic_DNA"/>
</dbReference>
<accession>A0A0S6UAD7</accession>
<dbReference type="Proteomes" id="UP000054164">
    <property type="component" value="Unassembled WGS sequence"/>
</dbReference>
<organism evidence="1">
    <name type="scientific">Clostridium botulinum B str. Osaka05</name>
    <dbReference type="NCBI Taxonomy" id="1407017"/>
    <lineage>
        <taxon>Bacteria</taxon>
        <taxon>Bacillati</taxon>
        <taxon>Bacillota</taxon>
        <taxon>Clostridia</taxon>
        <taxon>Eubacteriales</taxon>
        <taxon>Clostridiaceae</taxon>
        <taxon>Clostridium</taxon>
    </lineage>
</organism>
<evidence type="ECO:0000313" key="1">
    <source>
        <dbReference type="EMBL" id="GAE03765.1"/>
    </source>
</evidence>
<name>A0A0S6UAD7_CLOBO</name>
<dbReference type="AlphaFoldDB" id="A0A0S6UAD7"/>
<sequence length="62" mass="8064">MNKVIYKICNKKIYYVKYNIMLLDNTYISMYMLQRCIYEKNYNFYNWIYDMYKFVWMLKTKY</sequence>
<gene>
    <name evidence="1" type="ORF">CBO05C_3455</name>
</gene>
<proteinExistence type="predicted"/>